<keyword evidence="4" id="KW-0132">Cell division</keyword>
<evidence type="ECO:0000313" key="9">
    <source>
        <dbReference type="EMBL" id="GAA5147179.1"/>
    </source>
</evidence>
<feature type="compositionally biased region" description="Low complexity" evidence="8">
    <location>
        <begin position="100"/>
        <end position="123"/>
    </location>
</feature>
<comment type="caution">
    <text evidence="9">The sequence shown here is derived from an EMBL/GenBank/DDBJ whole genome shotgun (WGS) entry which is preliminary data.</text>
</comment>
<organism evidence="9 10">
    <name type="scientific">Pseudonocardia eucalypti</name>
    <dbReference type="NCBI Taxonomy" id="648755"/>
    <lineage>
        <taxon>Bacteria</taxon>
        <taxon>Bacillati</taxon>
        <taxon>Actinomycetota</taxon>
        <taxon>Actinomycetes</taxon>
        <taxon>Pseudonocardiales</taxon>
        <taxon>Pseudonocardiaceae</taxon>
        <taxon>Pseudonocardia</taxon>
    </lineage>
</organism>
<protein>
    <recommendedName>
        <fullName evidence="2">Cell wall synthesis protein Wag31</fullName>
    </recommendedName>
    <alternativeName>
        <fullName evidence="7">Antigen 84</fullName>
    </alternativeName>
</protein>
<keyword evidence="10" id="KW-1185">Reference proteome</keyword>
<name>A0ABP9PIK4_9PSEU</name>
<evidence type="ECO:0000256" key="4">
    <source>
        <dbReference type="ARBA" id="ARBA00022618"/>
    </source>
</evidence>
<evidence type="ECO:0000256" key="2">
    <source>
        <dbReference type="ARBA" id="ARBA00018787"/>
    </source>
</evidence>
<dbReference type="InterPro" id="IPR007793">
    <property type="entry name" value="DivIVA_fam"/>
</dbReference>
<comment type="subcellular location">
    <subcellularLocation>
        <location evidence="1">Cytoplasm</location>
    </subcellularLocation>
</comment>
<accession>A0ABP9PIK4</accession>
<evidence type="ECO:0000256" key="7">
    <source>
        <dbReference type="ARBA" id="ARBA00031737"/>
    </source>
</evidence>
<keyword evidence="3" id="KW-0963">Cytoplasm</keyword>
<evidence type="ECO:0000313" key="10">
    <source>
        <dbReference type="Proteomes" id="UP001428817"/>
    </source>
</evidence>
<reference evidence="10" key="1">
    <citation type="journal article" date="2019" name="Int. J. Syst. Evol. Microbiol.">
        <title>The Global Catalogue of Microorganisms (GCM) 10K type strain sequencing project: providing services to taxonomists for standard genome sequencing and annotation.</title>
        <authorList>
            <consortium name="The Broad Institute Genomics Platform"/>
            <consortium name="The Broad Institute Genome Sequencing Center for Infectious Disease"/>
            <person name="Wu L."/>
            <person name="Ma J."/>
        </authorList>
    </citation>
    <scope>NUCLEOTIDE SEQUENCE [LARGE SCALE GENOMIC DNA]</scope>
    <source>
        <strain evidence="10">JCM 18303</strain>
    </source>
</reference>
<evidence type="ECO:0000256" key="3">
    <source>
        <dbReference type="ARBA" id="ARBA00022490"/>
    </source>
</evidence>
<dbReference type="Proteomes" id="UP001428817">
    <property type="component" value="Unassembled WGS sequence"/>
</dbReference>
<evidence type="ECO:0000256" key="8">
    <source>
        <dbReference type="SAM" id="MobiDB-lite"/>
    </source>
</evidence>
<gene>
    <name evidence="9" type="ORF">GCM10023321_07780</name>
</gene>
<evidence type="ECO:0000256" key="5">
    <source>
        <dbReference type="ARBA" id="ARBA00023054"/>
    </source>
</evidence>
<feature type="region of interest" description="Disordered" evidence="8">
    <location>
        <begin position="89"/>
        <end position="123"/>
    </location>
</feature>
<dbReference type="InterPro" id="IPR019933">
    <property type="entry name" value="DivIVA_domain"/>
</dbReference>
<dbReference type="RefSeq" id="WP_185058988.1">
    <property type="nucleotide sequence ID" value="NZ_BAABJP010000001.1"/>
</dbReference>
<keyword evidence="5" id="KW-0175">Coiled coil</keyword>
<dbReference type="NCBIfam" id="TIGR03544">
    <property type="entry name" value="DivI1A_domain"/>
    <property type="match status" value="1"/>
</dbReference>
<dbReference type="Gene3D" id="6.10.250.660">
    <property type="match status" value="1"/>
</dbReference>
<sequence>MGTALIYLLAVLAVAAVFFVVASAVFGRGEELAPVPPGATPTWLPESDVAATDVRAVRFQQVVRGYKMSEVDWVLERLAGELERVGAERDELRRQVDELAPAPSGSTPGSGSTPSSPPEGAAE</sequence>
<dbReference type="Pfam" id="PF05103">
    <property type="entry name" value="DivIVA"/>
    <property type="match status" value="1"/>
</dbReference>
<evidence type="ECO:0000256" key="1">
    <source>
        <dbReference type="ARBA" id="ARBA00004496"/>
    </source>
</evidence>
<evidence type="ECO:0000256" key="6">
    <source>
        <dbReference type="ARBA" id="ARBA00023306"/>
    </source>
</evidence>
<proteinExistence type="predicted"/>
<dbReference type="EMBL" id="BAABJP010000001">
    <property type="protein sequence ID" value="GAA5147179.1"/>
    <property type="molecule type" value="Genomic_DNA"/>
</dbReference>
<keyword evidence="6" id="KW-0131">Cell cycle</keyword>